<accession>A7ZT56</accession>
<organism evidence="1 2">
    <name type="scientific">Escherichia coli O139:H28 (strain E24377A / ETEC)</name>
    <dbReference type="NCBI Taxonomy" id="331111"/>
    <lineage>
        <taxon>Bacteria</taxon>
        <taxon>Pseudomonadati</taxon>
        <taxon>Pseudomonadota</taxon>
        <taxon>Gammaproteobacteria</taxon>
        <taxon>Enterobacterales</taxon>
        <taxon>Enterobacteriaceae</taxon>
        <taxon>Escherichia</taxon>
    </lineage>
</organism>
<dbReference type="KEGG" id="ecw:EcE24377A_4002"/>
<dbReference type="AlphaFoldDB" id="A7ZT56"/>
<sequence>MRKYIRAAFTYYQLTVMQNYFVDKFWSYQIWQFFR</sequence>
<gene>
    <name evidence="1" type="ordered locus">EcE24377A_4002</name>
</gene>
<reference evidence="2" key="1">
    <citation type="journal article" date="2008" name="J. Bacteriol.">
        <title>The pangenome structure of Escherichia coli: comparative genomic analysis of E. coli commensal and pathogenic isolates.</title>
        <authorList>
            <person name="Rasko D.A."/>
            <person name="Rosovitz M.J."/>
            <person name="Myers G.S."/>
            <person name="Mongodin E.F."/>
            <person name="Fricke W.F."/>
            <person name="Gajer P."/>
            <person name="Crabtree J."/>
            <person name="Sebaihia M."/>
            <person name="Thomson N.R."/>
            <person name="Chaudhuri R."/>
            <person name="Henderson I.R."/>
            <person name="Sperandio V."/>
            <person name="Ravel J."/>
        </authorList>
    </citation>
    <scope>NUCLEOTIDE SEQUENCE [LARGE SCALE GENOMIC DNA]</scope>
    <source>
        <strain evidence="2">E24377A / ETEC</strain>
    </source>
</reference>
<proteinExistence type="predicted"/>
<dbReference type="Proteomes" id="UP000001122">
    <property type="component" value="Chromosome"/>
</dbReference>
<evidence type="ECO:0000313" key="2">
    <source>
        <dbReference type="Proteomes" id="UP000001122"/>
    </source>
</evidence>
<dbReference type="HOGENOM" id="CLU_3364692_0_0_6"/>
<protein>
    <submittedName>
        <fullName evidence="1">Uncharacterized protein</fullName>
    </submittedName>
</protein>
<evidence type="ECO:0000313" key="1">
    <source>
        <dbReference type="EMBL" id="ABV17076.1"/>
    </source>
</evidence>
<name>A7ZT56_ECO24</name>
<dbReference type="EMBL" id="CP000800">
    <property type="protein sequence ID" value="ABV17076.1"/>
    <property type="molecule type" value="Genomic_DNA"/>
</dbReference>
<keyword evidence="2" id="KW-1185">Reference proteome</keyword>